<feature type="region of interest" description="Disordered" evidence="1">
    <location>
        <begin position="397"/>
        <end position="483"/>
    </location>
</feature>
<accession>E9H870</accession>
<keyword evidence="3" id="KW-1185">Reference proteome</keyword>
<dbReference type="Proteomes" id="UP000000305">
    <property type="component" value="Unassembled WGS sequence"/>
</dbReference>
<protein>
    <submittedName>
        <fullName evidence="2">Uncharacterized protein</fullName>
    </submittedName>
</protein>
<dbReference type="EMBL" id="GL732603">
    <property type="protein sequence ID" value="EFX72081.1"/>
    <property type="molecule type" value="Genomic_DNA"/>
</dbReference>
<feature type="compositionally biased region" description="Basic and acidic residues" evidence="1">
    <location>
        <begin position="313"/>
        <end position="330"/>
    </location>
</feature>
<organism evidence="2 3">
    <name type="scientific">Daphnia pulex</name>
    <name type="common">Water flea</name>
    <dbReference type="NCBI Taxonomy" id="6669"/>
    <lineage>
        <taxon>Eukaryota</taxon>
        <taxon>Metazoa</taxon>
        <taxon>Ecdysozoa</taxon>
        <taxon>Arthropoda</taxon>
        <taxon>Crustacea</taxon>
        <taxon>Branchiopoda</taxon>
        <taxon>Diplostraca</taxon>
        <taxon>Cladocera</taxon>
        <taxon>Anomopoda</taxon>
        <taxon>Daphniidae</taxon>
        <taxon>Daphnia</taxon>
    </lineage>
</organism>
<evidence type="ECO:0000313" key="2">
    <source>
        <dbReference type="EMBL" id="EFX72081.1"/>
    </source>
</evidence>
<name>E9H870_DAPPU</name>
<sequence length="483" mass="54876">MTNLEEPVQELSSDDDSDEDSNENDIEGEVDQREKSDNENKKVPLKDCKETIVPRSVGDSSTTPRYGSASVYIINEKSTPVAHHTYYAFRNVDLQQVSYYEYTGIISVFLKRTSSPSTSSSSVNDDFVSKGSADNIPTSEKKGRKRNETFDFDNRHPLHATYTQRLRSLHQTPVLAGGPPPRYPRPRPFNPSKNWLKQADQYACYIMTAFCPWNVETLLPNLDPTGMGLGEFMRQLNALTETENRTGQVIFIKESIKKKRLTLCSKMNKIKRRKTSNLSELPVDEWRKPVQEFSSDDDSDEDSNENDIEGEVDQLREKSDNENKKVPLKDCKETIVPRSVGDSSTTPRYGSASVYIINEKSTPVAHHTHYAFRNVDLQQVSYYEYTGIISVFLKRTSSPSTSSSSVNDDFVSKGSADNIPTSEKKGRKRNETFDFDNRHPLHATYTQRLRSLHQTPVLAGGPPPRYPRPHPFNPSKNWLKQAD</sequence>
<feature type="region of interest" description="Disordered" evidence="1">
    <location>
        <begin position="287"/>
        <end position="330"/>
    </location>
</feature>
<dbReference type="InParanoid" id="E9H870"/>
<gene>
    <name evidence="2" type="ORF">DAPPUDRAFT_111128</name>
</gene>
<dbReference type="AlphaFoldDB" id="E9H870"/>
<dbReference type="KEGG" id="dpx:DAPPUDRAFT_111128"/>
<feature type="region of interest" description="Disordered" evidence="1">
    <location>
        <begin position="114"/>
        <end position="151"/>
    </location>
</feature>
<dbReference type="HOGENOM" id="CLU_565334_0_0_1"/>
<feature type="compositionally biased region" description="Acidic residues" evidence="1">
    <location>
        <begin position="294"/>
        <end position="312"/>
    </location>
</feature>
<feature type="compositionally biased region" description="Basic and acidic residues" evidence="1">
    <location>
        <begin position="429"/>
        <end position="439"/>
    </location>
</feature>
<proteinExistence type="predicted"/>
<feature type="compositionally biased region" description="Basic and acidic residues" evidence="1">
    <location>
        <begin position="30"/>
        <end position="52"/>
    </location>
</feature>
<feature type="compositionally biased region" description="Polar residues" evidence="1">
    <location>
        <begin position="444"/>
        <end position="454"/>
    </location>
</feature>
<evidence type="ECO:0000313" key="3">
    <source>
        <dbReference type="Proteomes" id="UP000000305"/>
    </source>
</evidence>
<feature type="compositionally biased region" description="Acidic residues" evidence="1">
    <location>
        <begin position="12"/>
        <end position="29"/>
    </location>
</feature>
<feature type="region of interest" description="Disordered" evidence="1">
    <location>
        <begin position="1"/>
        <end position="66"/>
    </location>
</feature>
<reference evidence="2 3" key="1">
    <citation type="journal article" date="2011" name="Science">
        <title>The ecoresponsive genome of Daphnia pulex.</title>
        <authorList>
            <person name="Colbourne J.K."/>
            <person name="Pfrender M.E."/>
            <person name="Gilbert D."/>
            <person name="Thomas W.K."/>
            <person name="Tucker A."/>
            <person name="Oakley T.H."/>
            <person name="Tokishita S."/>
            <person name="Aerts A."/>
            <person name="Arnold G.J."/>
            <person name="Basu M.K."/>
            <person name="Bauer D.J."/>
            <person name="Caceres C.E."/>
            <person name="Carmel L."/>
            <person name="Casola C."/>
            <person name="Choi J.H."/>
            <person name="Detter J.C."/>
            <person name="Dong Q."/>
            <person name="Dusheyko S."/>
            <person name="Eads B.D."/>
            <person name="Frohlich T."/>
            <person name="Geiler-Samerotte K.A."/>
            <person name="Gerlach D."/>
            <person name="Hatcher P."/>
            <person name="Jogdeo S."/>
            <person name="Krijgsveld J."/>
            <person name="Kriventseva E.V."/>
            <person name="Kultz D."/>
            <person name="Laforsch C."/>
            <person name="Lindquist E."/>
            <person name="Lopez J."/>
            <person name="Manak J.R."/>
            <person name="Muller J."/>
            <person name="Pangilinan J."/>
            <person name="Patwardhan R.P."/>
            <person name="Pitluck S."/>
            <person name="Pritham E.J."/>
            <person name="Rechtsteiner A."/>
            <person name="Rho M."/>
            <person name="Rogozin I.B."/>
            <person name="Sakarya O."/>
            <person name="Salamov A."/>
            <person name="Schaack S."/>
            <person name="Shapiro H."/>
            <person name="Shiga Y."/>
            <person name="Skalitzky C."/>
            <person name="Smith Z."/>
            <person name="Souvorov A."/>
            <person name="Sung W."/>
            <person name="Tang Z."/>
            <person name="Tsuchiya D."/>
            <person name="Tu H."/>
            <person name="Vos H."/>
            <person name="Wang M."/>
            <person name="Wolf Y.I."/>
            <person name="Yamagata H."/>
            <person name="Yamada T."/>
            <person name="Ye Y."/>
            <person name="Shaw J.R."/>
            <person name="Andrews J."/>
            <person name="Crease T.J."/>
            <person name="Tang H."/>
            <person name="Lucas S.M."/>
            <person name="Robertson H.M."/>
            <person name="Bork P."/>
            <person name="Koonin E.V."/>
            <person name="Zdobnov E.M."/>
            <person name="Grigoriev I.V."/>
            <person name="Lynch M."/>
            <person name="Boore J.L."/>
        </authorList>
    </citation>
    <scope>NUCLEOTIDE SEQUENCE [LARGE SCALE GENOMIC DNA]</scope>
</reference>
<evidence type="ECO:0000256" key="1">
    <source>
        <dbReference type="SAM" id="MobiDB-lite"/>
    </source>
</evidence>
<feature type="compositionally biased region" description="Pro residues" evidence="1">
    <location>
        <begin position="461"/>
        <end position="472"/>
    </location>
</feature>
<dbReference type="eggNOG" id="ENOG502SXE1">
    <property type="taxonomic scope" value="Eukaryota"/>
</dbReference>